<dbReference type="GO" id="GO:0016747">
    <property type="term" value="F:acyltransferase activity, transferring groups other than amino-acyl groups"/>
    <property type="evidence" value="ECO:0007669"/>
    <property type="project" value="TreeGrafter"/>
</dbReference>
<dbReference type="InterPro" id="IPR014756">
    <property type="entry name" value="Ig_E-set"/>
</dbReference>
<dbReference type="Gene3D" id="2.60.40.10">
    <property type="entry name" value="Immunoglobulins"/>
    <property type="match status" value="1"/>
</dbReference>
<reference evidence="2 3" key="1">
    <citation type="submission" date="2015-04" db="EMBL/GenBank/DDBJ databases">
        <title>The draft genome sequence of Erythrobacter luteus KA37.</title>
        <authorList>
            <person name="Zhuang L."/>
            <person name="Liu Y."/>
            <person name="Shao Z."/>
        </authorList>
    </citation>
    <scope>NUCLEOTIDE SEQUENCE [LARGE SCALE GENOMIC DNA]</scope>
    <source>
        <strain evidence="2 3">KA37</strain>
    </source>
</reference>
<dbReference type="STRING" id="1581420.AAW00_00950"/>
<accession>A0A0G9MWV5</accession>
<dbReference type="EMBL" id="LBHB01000001">
    <property type="protein sequence ID" value="KLE35089.1"/>
    <property type="molecule type" value="Genomic_DNA"/>
</dbReference>
<evidence type="ECO:0000313" key="3">
    <source>
        <dbReference type="Proteomes" id="UP000053464"/>
    </source>
</evidence>
<dbReference type="PATRIC" id="fig|1581420.6.peg.189"/>
<proteinExistence type="predicted"/>
<organism evidence="2 3">
    <name type="scientific">Aurantiacibacter luteus</name>
    <dbReference type="NCBI Taxonomy" id="1581420"/>
    <lineage>
        <taxon>Bacteria</taxon>
        <taxon>Pseudomonadati</taxon>
        <taxon>Pseudomonadota</taxon>
        <taxon>Alphaproteobacteria</taxon>
        <taxon>Sphingomonadales</taxon>
        <taxon>Erythrobacteraceae</taxon>
        <taxon>Aurantiacibacter</taxon>
    </lineage>
</organism>
<gene>
    <name evidence="2" type="ORF">AAW00_00950</name>
</gene>
<name>A0A0G9MWV5_9SPHN</name>
<sequence length="403" mass="43243">MKREEPMSLRQSPALAAALLALVAVAPAAAQDEAAPRSCRDTAPFQPMTYRSVEPQDDGRVTFRLCAPDASAVKVVSNDLDPWVPAGFTGGQRGLPMVRDASGLWSVTTALPVPADTYRYNFEIDGAKVPDPMAFTFSRERTGVNSVLEVPGEAGAFQTFRENVPHGVVSRVEYVSSTLGTVREAFVYTPPGYMNGSESYPVLYLVHGAGDSADSWTNVGHANYIADNLIAAGEAVPMIIVMPFGHTPPRTGATMLANPDFGSDLTEDLVPFVDANFRTLPDADHRAMAGLSMGGAHTLNFGVTRPDLFGEVGVFSMGLGFDDPREVSAFAARNAEALAARAAMAEPVYYAMGTDDFLYASAAPTLAMLAEAGVATHYNESDGGHTWINWRRYLADFLPRLFD</sequence>
<evidence type="ECO:0000256" key="1">
    <source>
        <dbReference type="SAM" id="SignalP"/>
    </source>
</evidence>
<feature type="chain" id="PRO_5002580066" evidence="1">
    <location>
        <begin position="31"/>
        <end position="403"/>
    </location>
</feature>
<dbReference type="AlphaFoldDB" id="A0A0G9MWV5"/>
<dbReference type="InterPro" id="IPR000801">
    <property type="entry name" value="Esterase-like"/>
</dbReference>
<dbReference type="SUPFAM" id="SSF53474">
    <property type="entry name" value="alpha/beta-Hydrolases"/>
    <property type="match status" value="1"/>
</dbReference>
<comment type="caution">
    <text evidence="2">The sequence shown here is derived from an EMBL/GenBank/DDBJ whole genome shotgun (WGS) entry which is preliminary data.</text>
</comment>
<dbReference type="Proteomes" id="UP000053464">
    <property type="component" value="Unassembled WGS sequence"/>
</dbReference>
<keyword evidence="3" id="KW-1185">Reference proteome</keyword>
<feature type="signal peptide" evidence="1">
    <location>
        <begin position="1"/>
        <end position="30"/>
    </location>
</feature>
<dbReference type="InterPro" id="IPR013783">
    <property type="entry name" value="Ig-like_fold"/>
</dbReference>
<dbReference type="Pfam" id="PF00756">
    <property type="entry name" value="Esterase"/>
    <property type="match status" value="1"/>
</dbReference>
<dbReference type="PANTHER" id="PTHR48098:SF1">
    <property type="entry name" value="DIACYLGLYCEROL ACYLTRANSFERASE_MYCOLYLTRANSFERASE AG85A"/>
    <property type="match status" value="1"/>
</dbReference>
<evidence type="ECO:0000313" key="2">
    <source>
        <dbReference type="EMBL" id="KLE35089.1"/>
    </source>
</evidence>
<dbReference type="Gene3D" id="3.40.50.1820">
    <property type="entry name" value="alpha/beta hydrolase"/>
    <property type="match status" value="1"/>
</dbReference>
<keyword evidence="1" id="KW-0732">Signal</keyword>
<dbReference type="SUPFAM" id="SSF81296">
    <property type="entry name" value="E set domains"/>
    <property type="match status" value="1"/>
</dbReference>
<dbReference type="InterPro" id="IPR050583">
    <property type="entry name" value="Mycobacterial_A85_antigen"/>
</dbReference>
<dbReference type="InterPro" id="IPR029058">
    <property type="entry name" value="AB_hydrolase_fold"/>
</dbReference>
<dbReference type="CDD" id="cd11294">
    <property type="entry name" value="E_set_Esterase_like_N"/>
    <property type="match status" value="1"/>
</dbReference>
<protein>
    <submittedName>
        <fullName evidence="2">Esterase</fullName>
    </submittedName>
</protein>
<dbReference type="PANTHER" id="PTHR48098">
    <property type="entry name" value="ENTEROCHELIN ESTERASE-RELATED"/>
    <property type="match status" value="1"/>
</dbReference>